<feature type="compositionally biased region" description="Basic and acidic residues" evidence="1">
    <location>
        <begin position="297"/>
        <end position="309"/>
    </location>
</feature>
<dbReference type="EMBL" id="AP024419">
    <property type="protein sequence ID" value="BCR88663.1"/>
    <property type="molecule type" value="Genomic_DNA"/>
</dbReference>
<dbReference type="PANTHER" id="PTHR47349">
    <property type="entry name" value="CHROMOSOME 8, WHOLE GENOME SHOTGUN SEQUENCE"/>
    <property type="match status" value="1"/>
</dbReference>
<dbReference type="Proteomes" id="UP000637239">
    <property type="component" value="Chromosome 4"/>
</dbReference>
<dbReference type="Pfam" id="PF26147">
    <property type="entry name" value="AB_HYDROLASE_YMC0-YMC35"/>
    <property type="match status" value="1"/>
</dbReference>
<protein>
    <recommendedName>
        <fullName evidence="2">YMC020W-like alpha/beta hydrolase domain-containing protein</fullName>
    </recommendedName>
</protein>
<accession>A0A7R7VPX3</accession>
<feature type="compositionally biased region" description="Polar residues" evidence="1">
    <location>
        <begin position="102"/>
        <end position="128"/>
    </location>
</feature>
<feature type="compositionally biased region" description="Polar residues" evidence="1">
    <location>
        <begin position="214"/>
        <end position="228"/>
    </location>
</feature>
<feature type="region of interest" description="Disordered" evidence="1">
    <location>
        <begin position="1"/>
        <end position="201"/>
    </location>
</feature>
<feature type="compositionally biased region" description="Basic and acidic residues" evidence="1">
    <location>
        <begin position="389"/>
        <end position="404"/>
    </location>
</feature>
<organism evidence="3 4">
    <name type="scientific">Aspergillus chevalieri</name>
    <name type="common">Eurotium chevalieri</name>
    <dbReference type="NCBI Taxonomy" id="182096"/>
    <lineage>
        <taxon>Eukaryota</taxon>
        <taxon>Fungi</taxon>
        <taxon>Dikarya</taxon>
        <taxon>Ascomycota</taxon>
        <taxon>Pezizomycotina</taxon>
        <taxon>Eurotiomycetes</taxon>
        <taxon>Eurotiomycetidae</taxon>
        <taxon>Eurotiales</taxon>
        <taxon>Aspergillaceae</taxon>
        <taxon>Aspergillus</taxon>
        <taxon>Aspergillus subgen. Aspergillus</taxon>
    </lineage>
</organism>
<dbReference type="InterPro" id="IPR058934">
    <property type="entry name" value="YMC020W-like"/>
</dbReference>
<dbReference type="RefSeq" id="XP_043137185.1">
    <property type="nucleotide sequence ID" value="XM_043279513.1"/>
</dbReference>
<dbReference type="KEGG" id="ache:ACHE_41227A"/>
<reference evidence="3" key="1">
    <citation type="submission" date="2021-01" db="EMBL/GenBank/DDBJ databases">
        <authorList>
            <consortium name="Aspergillus chevalieri M1 genome sequencing consortium"/>
            <person name="Kazuki M."/>
            <person name="Futagami T."/>
        </authorList>
    </citation>
    <scope>NUCLEOTIDE SEQUENCE</scope>
    <source>
        <strain evidence="3">M1</strain>
    </source>
</reference>
<evidence type="ECO:0000313" key="4">
    <source>
        <dbReference type="Proteomes" id="UP000637239"/>
    </source>
</evidence>
<dbReference type="InterPro" id="IPR058933">
    <property type="entry name" value="YMC020W-like_ab_hydrolase"/>
</dbReference>
<dbReference type="GeneID" id="66983021"/>
<proteinExistence type="predicted"/>
<feature type="compositionally biased region" description="Polar residues" evidence="1">
    <location>
        <begin position="377"/>
        <end position="388"/>
    </location>
</feature>
<feature type="region of interest" description="Disordered" evidence="1">
    <location>
        <begin position="214"/>
        <end position="421"/>
    </location>
</feature>
<gene>
    <name evidence="3" type="ORF">ACHE_41227A</name>
</gene>
<feature type="compositionally biased region" description="Basic and acidic residues" evidence="1">
    <location>
        <begin position="156"/>
        <end position="177"/>
    </location>
</feature>
<evidence type="ECO:0000259" key="2">
    <source>
        <dbReference type="Pfam" id="PF26147"/>
    </source>
</evidence>
<dbReference type="PANTHER" id="PTHR47349:SF1">
    <property type="entry name" value="AER328WP"/>
    <property type="match status" value="1"/>
</dbReference>
<feature type="domain" description="YMC020W-like alpha/beta hydrolase" evidence="2">
    <location>
        <begin position="459"/>
        <end position="810"/>
    </location>
</feature>
<feature type="compositionally biased region" description="Low complexity" evidence="1">
    <location>
        <begin position="18"/>
        <end position="43"/>
    </location>
</feature>
<keyword evidence="4" id="KW-1185">Reference proteome</keyword>
<sequence>MAPTGFRKKVEPSPPGTAPSTPTPSHGDLSPSSGRQRSTSSQKGGFGVNRYPGTWPAGSRASKAAPVTEVARESISAKNVPNVASSSTSHLHLDDHPKHNRNPSLQLTRRQGASSRSLPANATTTRVNIASDGSTSHGSTSTPAANTPSDLAAQPTDKEQPSDKGEKVVDDAAKEQPDSITETTAPNACDESAESDSKTATAIQTGGWFSWLYRSSPSVTDTTGGSQATETPVENPPPEPPTTDQTLKKDTVETNNRIPDEQATTKPNTPETTQVTAAPQRLSWFQMWYGSPSSSKAPEEPKKEEEPAKDLPPSIAEEPAEAAQHDTSVPDGRPEEQNDSPKPPAQNSRSSGWSFWFRDTSKDAAQSKTQDFGAIETSINQDTSSQQSKGEHKAEPEQEVEIKKKGSTKVKPPQNNAGPPILPDKVAAQVELAADAVPPKAPQTAASRDLRKNIPNQVLPRFQDTFSMQESPSLLQTLGNFLHYGKKQHSKHAYRIRDPPRIRKALAIGVHGYFPAPLIRSVLGQPTGTSVRFSTMAANAIKNWTESRGYSCDIEKIALEGEGRISERVDLLWKLLLNWMEEIRSADYIMVACHSQGVPVSIMLVAKLIAFGCVNASRVGICAMAGVNLGPFPDYRSRWISGSAGELFEFALPHSQVSQDYEAALRCALDFGVRISYIGSIDDQLVSLESSLFSPVNHPYIYRAVFVDGRVHAPSFLSHLVGFSLKLRNLGIADHGLIRELSAPLAGSLYTGEGHSRLYDDEAVYSLAIAFALETSDVSSATLQIKRTPGSPVANPYILPFAMRGLLEEEHVKRELYEETMELLKQFDDWKPSSKVLKDVKFRLEGIRSKL</sequence>
<name>A0A7R7VPX3_ASPCH</name>
<evidence type="ECO:0000313" key="3">
    <source>
        <dbReference type="EMBL" id="BCR88663.1"/>
    </source>
</evidence>
<feature type="compositionally biased region" description="Polar residues" evidence="1">
    <location>
        <begin position="253"/>
        <end position="277"/>
    </location>
</feature>
<evidence type="ECO:0000256" key="1">
    <source>
        <dbReference type="SAM" id="MobiDB-lite"/>
    </source>
</evidence>
<dbReference type="AlphaFoldDB" id="A0A7R7VPX3"/>
<feature type="compositionally biased region" description="Low complexity" evidence="1">
    <location>
        <begin position="131"/>
        <end position="142"/>
    </location>
</feature>
<reference evidence="3" key="2">
    <citation type="submission" date="2021-02" db="EMBL/GenBank/DDBJ databases">
        <title>Aspergillus chevalieri M1 genome sequence.</title>
        <authorList>
            <person name="Kadooka C."/>
            <person name="Mori K."/>
            <person name="Futagami T."/>
        </authorList>
    </citation>
    <scope>NUCLEOTIDE SEQUENCE</scope>
    <source>
        <strain evidence="3">M1</strain>
    </source>
</reference>